<sequence>MEKRIKFSERKVSDSSWQRLLKRFGSLVFLACFVGQTLQAQTLEEYLQLALENNPELKAYDRDYQASLETVSQSGVLPDPEFSAGVFPAPMDRLMGRQHADLQLMQSFPWFGTLGTQKEVANQQALATFQEFRGARNQLIYRVKSAWYQLYRRQEEIRITEAHAAILNRLERLALVRYQSQGATVDPAPGSGRSAGMSGVLRLKMELNELETSLANLKSTQQGLIEAFNQLLNRDPGEAVSLPDTLPTTNLPKELTDNPEILTGAHPRLKQLEATESALQYQTELQGLKGKPMMGAGISYMPFSPRLENGMPMGGRDMVMPMVKISLPIYRKKYQALQQESKYREEAIRQRKENTGNELLAQWSQTRSDWENAERSVALYQEQIRLANQTLELLTNAYANNEGDFEALLETQRKVLDYRFKLLATIVDLHLLEARFENLAGS</sequence>
<dbReference type="Proteomes" id="UP000199403">
    <property type="component" value="Unassembled WGS sequence"/>
</dbReference>
<dbReference type="PANTHER" id="PTHR30026">
    <property type="entry name" value="OUTER MEMBRANE PROTEIN TOLC"/>
    <property type="match status" value="1"/>
</dbReference>
<reference evidence="8" key="1">
    <citation type="submission" date="2016-10" db="EMBL/GenBank/DDBJ databases">
        <authorList>
            <person name="Varghese N."/>
            <person name="Submissions S."/>
        </authorList>
    </citation>
    <scope>NUCLEOTIDE SEQUENCE [LARGE SCALE GENOMIC DNA]</scope>
    <source>
        <strain evidence="8">IBRC-M 10761</strain>
    </source>
</reference>
<gene>
    <name evidence="7" type="ORF">SAMN05192553_102635</name>
</gene>
<organism evidence="7 8">
    <name type="scientific">Cyclobacterium xiamenense</name>
    <dbReference type="NCBI Taxonomy" id="1297121"/>
    <lineage>
        <taxon>Bacteria</taxon>
        <taxon>Pseudomonadati</taxon>
        <taxon>Bacteroidota</taxon>
        <taxon>Cytophagia</taxon>
        <taxon>Cytophagales</taxon>
        <taxon>Cyclobacteriaceae</taxon>
        <taxon>Cyclobacterium</taxon>
    </lineage>
</organism>
<evidence type="ECO:0000256" key="2">
    <source>
        <dbReference type="ARBA" id="ARBA00022452"/>
    </source>
</evidence>
<dbReference type="RefSeq" id="WP_092171818.1">
    <property type="nucleotide sequence ID" value="NZ_FNZH01000002.1"/>
</dbReference>
<dbReference type="OrthoDB" id="1680428at2"/>
<dbReference type="GO" id="GO:0015562">
    <property type="term" value="F:efflux transmembrane transporter activity"/>
    <property type="evidence" value="ECO:0007669"/>
    <property type="project" value="InterPro"/>
</dbReference>
<keyword evidence="8" id="KW-1185">Reference proteome</keyword>
<feature type="coiled-coil region" evidence="6">
    <location>
        <begin position="200"/>
        <end position="227"/>
    </location>
</feature>
<evidence type="ECO:0000313" key="8">
    <source>
        <dbReference type="Proteomes" id="UP000199403"/>
    </source>
</evidence>
<dbReference type="GO" id="GO:1990281">
    <property type="term" value="C:efflux pump complex"/>
    <property type="evidence" value="ECO:0007669"/>
    <property type="project" value="TreeGrafter"/>
</dbReference>
<keyword evidence="3" id="KW-0812">Transmembrane</keyword>
<comment type="subcellular location">
    <subcellularLocation>
        <location evidence="1">Cell outer membrane</location>
    </subcellularLocation>
</comment>
<evidence type="ECO:0000313" key="7">
    <source>
        <dbReference type="EMBL" id="SEJ14981.1"/>
    </source>
</evidence>
<accession>A0A1H6WD93</accession>
<dbReference type="EMBL" id="FNZH01000002">
    <property type="protein sequence ID" value="SEJ14981.1"/>
    <property type="molecule type" value="Genomic_DNA"/>
</dbReference>
<evidence type="ECO:0000256" key="6">
    <source>
        <dbReference type="SAM" id="Coils"/>
    </source>
</evidence>
<dbReference type="SUPFAM" id="SSF56954">
    <property type="entry name" value="Outer membrane efflux proteins (OEP)"/>
    <property type="match status" value="1"/>
</dbReference>
<proteinExistence type="predicted"/>
<dbReference type="GO" id="GO:0015288">
    <property type="term" value="F:porin activity"/>
    <property type="evidence" value="ECO:0007669"/>
    <property type="project" value="TreeGrafter"/>
</dbReference>
<evidence type="ECO:0000256" key="3">
    <source>
        <dbReference type="ARBA" id="ARBA00022692"/>
    </source>
</evidence>
<dbReference type="InterPro" id="IPR051906">
    <property type="entry name" value="TolC-like"/>
</dbReference>
<dbReference type="AlphaFoldDB" id="A0A1H6WD93"/>
<evidence type="ECO:0000256" key="4">
    <source>
        <dbReference type="ARBA" id="ARBA00023136"/>
    </source>
</evidence>
<keyword evidence="4" id="KW-0472">Membrane</keyword>
<dbReference type="GO" id="GO:0009279">
    <property type="term" value="C:cell outer membrane"/>
    <property type="evidence" value="ECO:0007669"/>
    <property type="project" value="UniProtKB-SubCell"/>
</dbReference>
<dbReference type="STRING" id="1416801.SAMN05192553_102635"/>
<keyword evidence="2" id="KW-1134">Transmembrane beta strand</keyword>
<dbReference type="Gene3D" id="1.20.1600.10">
    <property type="entry name" value="Outer membrane efflux proteins (OEP)"/>
    <property type="match status" value="1"/>
</dbReference>
<dbReference type="PANTHER" id="PTHR30026:SF20">
    <property type="entry name" value="OUTER MEMBRANE PROTEIN TOLC"/>
    <property type="match status" value="1"/>
</dbReference>
<evidence type="ECO:0000256" key="1">
    <source>
        <dbReference type="ARBA" id="ARBA00004442"/>
    </source>
</evidence>
<evidence type="ECO:0000256" key="5">
    <source>
        <dbReference type="ARBA" id="ARBA00023237"/>
    </source>
</evidence>
<protein>
    <submittedName>
        <fullName evidence="7">Outer membrane protein TolC</fullName>
    </submittedName>
</protein>
<keyword evidence="5" id="KW-0998">Cell outer membrane</keyword>
<keyword evidence="6" id="KW-0175">Coiled coil</keyword>
<name>A0A1H6WD93_9BACT</name>